<sequence>MAPISRSLTSLSLHGVQQSRIAELPSNLFPSLQRLSISQLRGWVEIEGMPPKLEAFKDCPSLRRVALDEWFIDIDDIKLLLPWNQLTHFLQCDESHNFTFIEKYLPLCTELLYLGLTLDDPDFNPMFAAEWEGRPAVHLPNFEGLFLKFGCTLDGYIHYPEFLDILDFPNLKYLRLEGDDMDTSREAGVPVWEGEDVARLAARLNGFPHLVHLAFSWDTIDYPTLATLLSAATGLETLDIRLGDSGRAFFNALRIVRSDKDEPWLLPQLRKLILRPMAYKKRYRRWITHDIHEESFERFVDARKRSSKNVLKEVLIYSVSGLRGLVRLSTSFEGLPLLKECVDGGLELKVEEYEHGVGVTSAWMDDDPCLYDWPELQAYF</sequence>
<dbReference type="InterPro" id="IPR032675">
    <property type="entry name" value="LRR_dom_sf"/>
</dbReference>
<evidence type="ECO:0000313" key="1">
    <source>
        <dbReference type="EMBL" id="RXW13180.1"/>
    </source>
</evidence>
<protein>
    <submittedName>
        <fullName evidence="1">Uncharacterized protein</fullName>
    </submittedName>
</protein>
<reference evidence="1 2" key="1">
    <citation type="submission" date="2019-01" db="EMBL/GenBank/DDBJ databases">
        <title>Draft genome sequence of Psathyrella aberdarensis IHI B618.</title>
        <authorList>
            <person name="Buettner E."/>
            <person name="Kellner H."/>
        </authorList>
    </citation>
    <scope>NUCLEOTIDE SEQUENCE [LARGE SCALE GENOMIC DNA]</scope>
    <source>
        <strain evidence="1 2">IHI B618</strain>
    </source>
</reference>
<dbReference type="EMBL" id="SDEE01000988">
    <property type="protein sequence ID" value="RXW13180.1"/>
    <property type="molecule type" value="Genomic_DNA"/>
</dbReference>
<dbReference type="SUPFAM" id="SSF52047">
    <property type="entry name" value="RNI-like"/>
    <property type="match status" value="1"/>
</dbReference>
<dbReference type="AlphaFoldDB" id="A0A4Q2D1U8"/>
<keyword evidence="2" id="KW-1185">Reference proteome</keyword>
<dbReference type="Gene3D" id="3.80.10.10">
    <property type="entry name" value="Ribonuclease Inhibitor"/>
    <property type="match status" value="1"/>
</dbReference>
<evidence type="ECO:0000313" key="2">
    <source>
        <dbReference type="Proteomes" id="UP000290288"/>
    </source>
</evidence>
<gene>
    <name evidence="1" type="ORF">EST38_g12674</name>
</gene>
<proteinExistence type="predicted"/>
<accession>A0A4Q2D1U8</accession>
<dbReference type="STRING" id="2316362.A0A4Q2D1U8"/>
<dbReference type="Proteomes" id="UP000290288">
    <property type="component" value="Unassembled WGS sequence"/>
</dbReference>
<organism evidence="1 2">
    <name type="scientific">Candolleomyces aberdarensis</name>
    <dbReference type="NCBI Taxonomy" id="2316362"/>
    <lineage>
        <taxon>Eukaryota</taxon>
        <taxon>Fungi</taxon>
        <taxon>Dikarya</taxon>
        <taxon>Basidiomycota</taxon>
        <taxon>Agaricomycotina</taxon>
        <taxon>Agaricomycetes</taxon>
        <taxon>Agaricomycetidae</taxon>
        <taxon>Agaricales</taxon>
        <taxon>Agaricineae</taxon>
        <taxon>Psathyrellaceae</taxon>
        <taxon>Candolleomyces</taxon>
    </lineage>
</organism>
<dbReference type="OrthoDB" id="10677095at2759"/>
<comment type="caution">
    <text evidence="1">The sequence shown here is derived from an EMBL/GenBank/DDBJ whole genome shotgun (WGS) entry which is preliminary data.</text>
</comment>
<name>A0A4Q2D1U8_9AGAR</name>